<feature type="non-terminal residue" evidence="1">
    <location>
        <position position="1"/>
    </location>
</feature>
<protein>
    <submittedName>
        <fullName evidence="1">Uncharacterized protein</fullName>
    </submittedName>
</protein>
<accession>A0A3B1AA70</accession>
<sequence length="28" mass="3307">QQLSNEIQDLKQDINELKLLLRKSHKSS</sequence>
<dbReference type="EMBL" id="UOFU01000280">
    <property type="protein sequence ID" value="VAX02629.1"/>
    <property type="molecule type" value="Genomic_DNA"/>
</dbReference>
<gene>
    <name evidence="1" type="ORF">MNBD_GAMMA20-998</name>
</gene>
<reference evidence="1" key="1">
    <citation type="submission" date="2018-06" db="EMBL/GenBank/DDBJ databases">
        <authorList>
            <person name="Zhirakovskaya E."/>
        </authorList>
    </citation>
    <scope>NUCLEOTIDE SEQUENCE</scope>
</reference>
<organism evidence="1">
    <name type="scientific">hydrothermal vent metagenome</name>
    <dbReference type="NCBI Taxonomy" id="652676"/>
    <lineage>
        <taxon>unclassified sequences</taxon>
        <taxon>metagenomes</taxon>
        <taxon>ecological metagenomes</taxon>
    </lineage>
</organism>
<name>A0A3B1AA70_9ZZZZ</name>
<evidence type="ECO:0000313" key="1">
    <source>
        <dbReference type="EMBL" id="VAX02629.1"/>
    </source>
</evidence>
<proteinExistence type="predicted"/>
<dbReference type="AlphaFoldDB" id="A0A3B1AA70"/>